<comment type="similarity">
    <text evidence="1">Belongs to the anhydro-N-acetylmuramic acid kinase family.</text>
</comment>
<keyword evidence="1" id="KW-0119">Carbohydrate metabolism</keyword>
<comment type="function">
    <text evidence="1">Catalyzes the specific phosphorylation of 1,6-anhydro-N-acetylmuramic acid (anhMurNAc) with the simultaneous cleavage of the 1,6-anhydro ring, generating MurNAc-6-P. Is required for the utilization of anhMurNAc either imported from the medium or derived from its own cell wall murein, and thus plays a role in cell wall recycling.</text>
</comment>
<keyword evidence="1 2" id="KW-0418">Kinase</keyword>
<dbReference type="Gene3D" id="3.30.420.40">
    <property type="match status" value="2"/>
</dbReference>
<dbReference type="InterPro" id="IPR005338">
    <property type="entry name" value="Anhydro_N_Ac-Mur_kinase"/>
</dbReference>
<dbReference type="AlphaFoldDB" id="A0A369YAG6"/>
<evidence type="ECO:0000313" key="3">
    <source>
        <dbReference type="Proteomes" id="UP000253872"/>
    </source>
</evidence>
<dbReference type="GO" id="GO:0097175">
    <property type="term" value="P:1,6-anhydro-N-acetyl-beta-muramic acid catabolic process"/>
    <property type="evidence" value="ECO:0007669"/>
    <property type="project" value="UniProtKB-UniRule"/>
</dbReference>
<reference evidence="2 3" key="1">
    <citation type="submission" date="2018-05" db="EMBL/GenBank/DDBJ databases">
        <title>Draft Genome Sequences for a Diverse set of 7 Haemophilus Species.</title>
        <authorList>
            <person name="Nichols M."/>
            <person name="Topaz N."/>
            <person name="Wang X."/>
            <person name="Wang X."/>
            <person name="Boxrud D."/>
        </authorList>
    </citation>
    <scope>NUCLEOTIDE SEQUENCE [LARGE SCALE GENOMIC DNA]</scope>
    <source>
        <strain evidence="2 3">C2002001239</strain>
    </source>
</reference>
<keyword evidence="1 2" id="KW-0808">Transferase</keyword>
<comment type="pathway">
    <text evidence="1">Cell wall biogenesis; peptidoglycan recycling.</text>
</comment>
<gene>
    <name evidence="1" type="primary">anmK</name>
    <name evidence="2" type="ORF">DPV93_09450</name>
</gene>
<dbReference type="SUPFAM" id="SSF53067">
    <property type="entry name" value="Actin-like ATPase domain"/>
    <property type="match status" value="1"/>
</dbReference>
<dbReference type="EC" id="2.7.1.170" evidence="1"/>
<dbReference type="Pfam" id="PF03702">
    <property type="entry name" value="AnmK"/>
    <property type="match status" value="1"/>
</dbReference>
<proteinExistence type="inferred from homology"/>
<keyword evidence="1" id="KW-0067">ATP-binding</keyword>
<dbReference type="GO" id="GO:0005524">
    <property type="term" value="F:ATP binding"/>
    <property type="evidence" value="ECO:0007669"/>
    <property type="project" value="UniProtKB-UniRule"/>
</dbReference>
<sequence>MKSDFYLGMMSGTSLDGVDLALMDFATFPPKLTACEMVAMPVALRQALMLLLKGETSLQNLGEIDHQLGKLYADCVNQFLAKNGLKPEQIQAIGCHGQTVWHAPTGENPFTMQIGDMHYLAAKTNITVVGDFRRKDMVMGGQGAPLVPAFHEGIFADKNRLTVVLNIGGISNISVLAPNQPTIGYDVGVGNALLDAWIEQHQGKRYDKNGAWASSGKVLEPLLAALLDEPFFQQPPPKSTGRELFNLKWLLEKIAKVFPNSTACLPQDIQRTLVEFTVQGIAHHLKLLNSEKSNLLLICGGGVHNLLILNRLSEILPDWTVASTSEYGLDADYVEAAAFAWLAYRRMHNLPSNLPSVTGASRAVSLGAIYPKNE</sequence>
<evidence type="ECO:0000313" key="2">
    <source>
        <dbReference type="EMBL" id="RDE70103.1"/>
    </source>
</evidence>
<keyword evidence="1" id="KW-0547">Nucleotide-binding</keyword>
<comment type="catalytic activity">
    <reaction evidence="1">
        <text>1,6-anhydro-N-acetyl-beta-muramate + ATP + H2O = N-acetyl-D-muramate 6-phosphate + ADP + H(+)</text>
        <dbReference type="Rhea" id="RHEA:24952"/>
        <dbReference type="ChEBI" id="CHEBI:15377"/>
        <dbReference type="ChEBI" id="CHEBI:15378"/>
        <dbReference type="ChEBI" id="CHEBI:30616"/>
        <dbReference type="ChEBI" id="CHEBI:58690"/>
        <dbReference type="ChEBI" id="CHEBI:58722"/>
        <dbReference type="ChEBI" id="CHEBI:456216"/>
        <dbReference type="EC" id="2.7.1.170"/>
    </reaction>
</comment>
<dbReference type="GO" id="GO:0016773">
    <property type="term" value="F:phosphotransferase activity, alcohol group as acceptor"/>
    <property type="evidence" value="ECO:0007669"/>
    <property type="project" value="UniProtKB-UniRule"/>
</dbReference>
<dbReference type="GO" id="GO:0006040">
    <property type="term" value="P:amino sugar metabolic process"/>
    <property type="evidence" value="ECO:0007669"/>
    <property type="project" value="InterPro"/>
</dbReference>
<protein>
    <recommendedName>
        <fullName evidence="1">Anhydro-N-acetylmuramic acid kinase</fullName>
        <ecNumber evidence="1">2.7.1.170</ecNumber>
    </recommendedName>
    <alternativeName>
        <fullName evidence="1">AnhMurNAc kinase</fullName>
    </alternativeName>
</protein>
<dbReference type="EMBL" id="QEPN01000009">
    <property type="protein sequence ID" value="RDE70103.1"/>
    <property type="molecule type" value="Genomic_DNA"/>
</dbReference>
<dbReference type="CDD" id="cd24050">
    <property type="entry name" value="ASKHA_NBD_ANMK"/>
    <property type="match status" value="1"/>
</dbReference>
<dbReference type="InterPro" id="IPR043129">
    <property type="entry name" value="ATPase_NBD"/>
</dbReference>
<dbReference type="UniPathway" id="UPA00343"/>
<dbReference type="PANTHER" id="PTHR30605">
    <property type="entry name" value="ANHYDRO-N-ACETYLMURAMIC ACID KINASE"/>
    <property type="match status" value="1"/>
</dbReference>
<organism evidence="2 3">
    <name type="scientific">Haemophilus sputorum</name>
    <dbReference type="NCBI Taxonomy" id="1078480"/>
    <lineage>
        <taxon>Bacteria</taxon>
        <taxon>Pseudomonadati</taxon>
        <taxon>Pseudomonadota</taxon>
        <taxon>Gammaproteobacteria</taxon>
        <taxon>Pasteurellales</taxon>
        <taxon>Pasteurellaceae</taxon>
        <taxon>Haemophilus</taxon>
    </lineage>
</organism>
<dbReference type="PANTHER" id="PTHR30605:SF0">
    <property type="entry name" value="ANHYDRO-N-ACETYLMURAMIC ACID KINASE"/>
    <property type="match status" value="1"/>
</dbReference>
<dbReference type="HAMAP" id="MF_01270">
    <property type="entry name" value="AnhMurNAc_kinase"/>
    <property type="match status" value="1"/>
</dbReference>
<dbReference type="STRING" id="1035839.GCA_000238795_02014"/>
<dbReference type="Proteomes" id="UP000253872">
    <property type="component" value="Unassembled WGS sequence"/>
</dbReference>
<feature type="binding site" evidence="1">
    <location>
        <begin position="12"/>
        <end position="19"/>
    </location>
    <ligand>
        <name>ATP</name>
        <dbReference type="ChEBI" id="CHEBI:30616"/>
    </ligand>
</feature>
<dbReference type="RefSeq" id="WP_111404191.1">
    <property type="nucleotide sequence ID" value="NZ_JANFLW010000014.1"/>
</dbReference>
<comment type="caution">
    <text evidence="2">The sequence shown here is derived from an EMBL/GenBank/DDBJ whole genome shotgun (WGS) entry which is preliminary data.</text>
</comment>
<dbReference type="GO" id="GO:0009254">
    <property type="term" value="P:peptidoglycan turnover"/>
    <property type="evidence" value="ECO:0007669"/>
    <property type="project" value="UniProtKB-UniRule"/>
</dbReference>
<dbReference type="NCBIfam" id="NF007139">
    <property type="entry name" value="PRK09585.1-3"/>
    <property type="match status" value="1"/>
</dbReference>
<dbReference type="UniPathway" id="UPA00544"/>
<dbReference type="GO" id="GO:0016301">
    <property type="term" value="F:kinase activity"/>
    <property type="evidence" value="ECO:0007669"/>
    <property type="project" value="UniProtKB-KW"/>
</dbReference>
<evidence type="ECO:0000256" key="1">
    <source>
        <dbReference type="HAMAP-Rule" id="MF_01270"/>
    </source>
</evidence>
<accession>A0A369YAG6</accession>
<name>A0A369YAG6_9PAST</name>
<comment type="pathway">
    <text evidence="1">Amino-sugar metabolism; 1,6-anhydro-N-acetylmuramate degradation.</text>
</comment>